<dbReference type="Gene3D" id="3.40.50.300">
    <property type="entry name" value="P-loop containing nucleotide triphosphate hydrolases"/>
    <property type="match status" value="2"/>
</dbReference>
<sequence>MLQELFIRNFALIEEVRLTFDSGLTILTGETGAGKSIILDALGLIVGGRASSEMVRQGAEKAIIEALFIIDQNRDAWLQLFNDMGFEWNEDDTLVVTREVSASGKNVCRVNGRIVTVQMLRQIGKRLLDIVGQHENQSLLRVEDQLDLLDAFGGSEISALRREVSDLYHRFNDARRVLRDAQLGEKERMQRIDILRFQMDEIDAAGFTPGEDVRLEEERRMLAHAEKLYASAANAYAVLYQGSERQHSILDLLYRVLQDLETAERYDASLAPIVELIKTAGYQLEEAAHDLRSYRDTVESNPARLRELEERIALLSRLQKKYGENVEAILQYAEKIRTELYELENHEEHIVKLQQELEKIGKQLAEKALLLSEKRKEVAEDLSELVMGELTNLMMPKTQFAIHFQEFSDADGICVGNRWVHVSETGIDRIEFLFSPNIGEPLRPLAKIASGGELSRTMLALTTLLSDVAGVQTLVFDEVDTGISGRAAQAVAEKLSIVSETKQVICVTHLPQVACMADTHYQIVKHQTGQRTYTEVTCLSEEERIEELARMLSGPELTDTTRKAAEEMLRLARLVKTG</sequence>
<dbReference type="InterPro" id="IPR004604">
    <property type="entry name" value="DNA_recomb/repair_RecN"/>
</dbReference>
<protein>
    <recommendedName>
        <fullName evidence="3 9">DNA repair protein RecN</fullName>
    </recommendedName>
    <alternativeName>
        <fullName evidence="8 9">Recombination protein N</fullName>
    </alternativeName>
</protein>
<evidence type="ECO:0000259" key="11">
    <source>
        <dbReference type="Pfam" id="PF02463"/>
    </source>
</evidence>
<comment type="caution">
    <text evidence="12">The sequence shown here is derived from an EMBL/GenBank/DDBJ whole genome shotgun (WGS) entry which is preliminary data.</text>
</comment>
<dbReference type="PIRSF" id="PIRSF003128">
    <property type="entry name" value="RecN"/>
    <property type="match status" value="1"/>
</dbReference>
<feature type="domain" description="RecF/RecN/SMC N-terminal" evidence="11">
    <location>
        <begin position="1"/>
        <end position="529"/>
    </location>
</feature>
<dbReference type="InterPro" id="IPR003395">
    <property type="entry name" value="RecF/RecN/SMC_N"/>
</dbReference>
<dbReference type="CDD" id="cd03241">
    <property type="entry name" value="ABC_RecN"/>
    <property type="match status" value="2"/>
</dbReference>
<comment type="similarity">
    <text evidence="2 9">Belongs to the RecN family.</text>
</comment>
<dbReference type="GO" id="GO:0043590">
    <property type="term" value="C:bacterial nucleoid"/>
    <property type="evidence" value="ECO:0007669"/>
    <property type="project" value="TreeGrafter"/>
</dbReference>
<accession>A0AAV4L9U0</accession>
<dbReference type="NCBIfam" id="TIGR00634">
    <property type="entry name" value="recN"/>
    <property type="match status" value="1"/>
</dbReference>
<organism evidence="12 13">
    <name type="scientific">Collibacillus ludicampi</name>
    <dbReference type="NCBI Taxonomy" id="2771369"/>
    <lineage>
        <taxon>Bacteria</taxon>
        <taxon>Bacillati</taxon>
        <taxon>Bacillota</taxon>
        <taxon>Bacilli</taxon>
        <taxon>Bacillales</taxon>
        <taxon>Alicyclobacillaceae</taxon>
        <taxon>Collibacillus</taxon>
    </lineage>
</organism>
<evidence type="ECO:0000256" key="7">
    <source>
        <dbReference type="ARBA" id="ARBA00023204"/>
    </source>
</evidence>
<dbReference type="FunFam" id="3.40.50.300:FF:000319">
    <property type="entry name" value="DNA repair protein RecN"/>
    <property type="match status" value="1"/>
</dbReference>
<dbReference type="GO" id="GO:0006310">
    <property type="term" value="P:DNA recombination"/>
    <property type="evidence" value="ECO:0007669"/>
    <property type="project" value="InterPro"/>
</dbReference>
<gene>
    <name evidence="12" type="primary">recN</name>
    <name evidence="12" type="ORF">DNHGIG_00890</name>
</gene>
<evidence type="ECO:0000256" key="3">
    <source>
        <dbReference type="ARBA" id="ARBA00021315"/>
    </source>
</evidence>
<evidence type="ECO:0000256" key="2">
    <source>
        <dbReference type="ARBA" id="ARBA00009441"/>
    </source>
</evidence>
<comment type="function">
    <text evidence="1 9">May be involved in recombinational repair of damaged DNA.</text>
</comment>
<dbReference type="FunFam" id="3.40.50.300:FF:000356">
    <property type="entry name" value="DNA repair protein RecN"/>
    <property type="match status" value="1"/>
</dbReference>
<evidence type="ECO:0000256" key="1">
    <source>
        <dbReference type="ARBA" id="ARBA00003618"/>
    </source>
</evidence>
<dbReference type="PANTHER" id="PTHR11059:SF0">
    <property type="entry name" value="DNA REPAIR PROTEIN RECN"/>
    <property type="match status" value="1"/>
</dbReference>
<dbReference type="PANTHER" id="PTHR11059">
    <property type="entry name" value="DNA REPAIR PROTEIN RECN"/>
    <property type="match status" value="1"/>
</dbReference>
<dbReference type="InterPro" id="IPR027417">
    <property type="entry name" value="P-loop_NTPase"/>
</dbReference>
<dbReference type="GO" id="GO:0005524">
    <property type="term" value="F:ATP binding"/>
    <property type="evidence" value="ECO:0007669"/>
    <property type="project" value="UniProtKB-KW"/>
</dbReference>
<dbReference type="SUPFAM" id="SSF52540">
    <property type="entry name" value="P-loop containing nucleoside triphosphate hydrolases"/>
    <property type="match status" value="2"/>
</dbReference>
<evidence type="ECO:0000313" key="13">
    <source>
        <dbReference type="Proteomes" id="UP001057291"/>
    </source>
</evidence>
<evidence type="ECO:0000256" key="6">
    <source>
        <dbReference type="ARBA" id="ARBA00022840"/>
    </source>
</evidence>
<evidence type="ECO:0000256" key="4">
    <source>
        <dbReference type="ARBA" id="ARBA00022741"/>
    </source>
</evidence>
<name>A0AAV4L9U0_9BACL</name>
<dbReference type="NCBIfam" id="NF008121">
    <property type="entry name" value="PRK10869.1"/>
    <property type="match status" value="1"/>
</dbReference>
<feature type="coiled-coil region" evidence="10">
    <location>
        <begin position="305"/>
        <end position="363"/>
    </location>
</feature>
<dbReference type="AlphaFoldDB" id="A0AAV4L9U0"/>
<dbReference type="Proteomes" id="UP001057291">
    <property type="component" value="Unassembled WGS sequence"/>
</dbReference>
<evidence type="ECO:0000256" key="5">
    <source>
        <dbReference type="ARBA" id="ARBA00022763"/>
    </source>
</evidence>
<evidence type="ECO:0000256" key="8">
    <source>
        <dbReference type="ARBA" id="ARBA00033408"/>
    </source>
</evidence>
<keyword evidence="6" id="KW-0067">ATP-binding</keyword>
<keyword evidence="5 9" id="KW-0227">DNA damage</keyword>
<keyword evidence="4" id="KW-0547">Nucleotide-binding</keyword>
<keyword evidence="13" id="KW-1185">Reference proteome</keyword>
<evidence type="ECO:0000313" key="12">
    <source>
        <dbReference type="EMBL" id="GIM44540.1"/>
    </source>
</evidence>
<evidence type="ECO:0000256" key="10">
    <source>
        <dbReference type="SAM" id="Coils"/>
    </source>
</evidence>
<dbReference type="GO" id="GO:0009432">
    <property type="term" value="P:SOS response"/>
    <property type="evidence" value="ECO:0007669"/>
    <property type="project" value="TreeGrafter"/>
</dbReference>
<dbReference type="EMBL" id="BOQE01000001">
    <property type="protein sequence ID" value="GIM44540.1"/>
    <property type="molecule type" value="Genomic_DNA"/>
</dbReference>
<evidence type="ECO:0000256" key="9">
    <source>
        <dbReference type="PIRNR" id="PIRNR003128"/>
    </source>
</evidence>
<keyword evidence="7 9" id="KW-0234">DNA repair</keyword>
<dbReference type="Pfam" id="PF02463">
    <property type="entry name" value="SMC_N"/>
    <property type="match status" value="1"/>
</dbReference>
<reference evidence="12" key="1">
    <citation type="journal article" date="2023" name="Int. J. Syst. Evol. Microbiol.">
        <title>Collibacillus ludicampi gen. nov., sp. nov., a new soil bacterium of the family Alicyclobacillaceae.</title>
        <authorList>
            <person name="Jojima T."/>
            <person name="Ioku Y."/>
            <person name="Fukuta Y."/>
            <person name="Shirasaka N."/>
            <person name="Matsumura Y."/>
            <person name="Mori M."/>
        </authorList>
    </citation>
    <scope>NUCLEOTIDE SEQUENCE</scope>
    <source>
        <strain evidence="12">TP075</strain>
    </source>
</reference>
<keyword evidence="10" id="KW-0175">Coiled coil</keyword>
<dbReference type="GO" id="GO:0006281">
    <property type="term" value="P:DNA repair"/>
    <property type="evidence" value="ECO:0007669"/>
    <property type="project" value="UniProtKB-KW"/>
</dbReference>
<proteinExistence type="inferred from homology"/>